<dbReference type="Proteomes" id="UP000193391">
    <property type="component" value="Unassembled WGS sequence"/>
</dbReference>
<dbReference type="GO" id="GO:0019239">
    <property type="term" value="F:deaminase activity"/>
    <property type="evidence" value="ECO:0007669"/>
    <property type="project" value="InterPro"/>
</dbReference>
<sequence length="324" mass="35434">MTLTLPKAELHLHLEGALTPELVRRFATRNQIALPDGLFDADDGYIWADFPQFLASFDAASNVLRTRQDYTDLTCHYLVEQAKIGALYVELFCSPSHAALQGLSFDDHLLSVAEGIDQAYTQTGIIGRIVMTCVRHLGPEMAVDVARETVACRHPHVVGFGMGGNESMFHQKDFYPAFKIAADAGLGCTTHAGEVQGPQSVWDAIDHLPVDRIGHGVRSIEDSKLVDELAKRGIVLEVCPGSNIALSVYPDYASHPLRKLYDAGVKLTLGSDDPPFFHTTLAEEYQRAQDVFGFSAEELRGITKTAIEAAYVDGETKAALWCAV</sequence>
<dbReference type="RefSeq" id="WP_085584294.1">
    <property type="nucleotide sequence ID" value="NZ_JFKA01000007.1"/>
</dbReference>
<dbReference type="CDD" id="cd01320">
    <property type="entry name" value="ADA"/>
    <property type="match status" value="1"/>
</dbReference>
<dbReference type="PANTHER" id="PTHR43114">
    <property type="entry name" value="ADENINE DEAMINASE"/>
    <property type="match status" value="1"/>
</dbReference>
<dbReference type="PANTHER" id="PTHR43114:SF6">
    <property type="entry name" value="ADENINE DEAMINASE"/>
    <property type="match status" value="1"/>
</dbReference>
<dbReference type="Gene3D" id="3.20.20.140">
    <property type="entry name" value="Metal-dependent hydrolases"/>
    <property type="match status" value="1"/>
</dbReference>
<dbReference type="Pfam" id="PF00962">
    <property type="entry name" value="A_deaminase"/>
    <property type="match status" value="1"/>
</dbReference>
<feature type="domain" description="Adenosine deaminase" evidence="6">
    <location>
        <begin position="6"/>
        <end position="320"/>
    </location>
</feature>
<comment type="similarity">
    <text evidence="2">Belongs to the metallo-dependent hydrolases superfamily. Adenosine and AMP deaminases family.</text>
</comment>
<dbReference type="STRING" id="1293891.TMES_15595"/>
<dbReference type="AlphaFoldDB" id="A0A1Y2KYP9"/>
<reference evidence="7 8" key="1">
    <citation type="submission" date="2014-03" db="EMBL/GenBank/DDBJ databases">
        <title>The draft genome sequence of Thalassospira mesophila JCM 18969.</title>
        <authorList>
            <person name="Lai Q."/>
            <person name="Shao Z."/>
        </authorList>
    </citation>
    <scope>NUCLEOTIDE SEQUENCE [LARGE SCALE GENOMIC DNA]</scope>
    <source>
        <strain evidence="7 8">JCM 18969</strain>
    </source>
</reference>
<name>A0A1Y2KYP9_9PROT</name>
<dbReference type="InterPro" id="IPR006330">
    <property type="entry name" value="Ado/ade_deaminase"/>
</dbReference>
<evidence type="ECO:0000313" key="8">
    <source>
        <dbReference type="Proteomes" id="UP000193391"/>
    </source>
</evidence>
<dbReference type="OrthoDB" id="105475at2"/>
<comment type="cofactor">
    <cofactor evidence="1">
        <name>Zn(2+)</name>
        <dbReference type="ChEBI" id="CHEBI:29105"/>
    </cofactor>
</comment>
<gene>
    <name evidence="7" type="ORF">TMES_15595</name>
</gene>
<evidence type="ECO:0000256" key="2">
    <source>
        <dbReference type="ARBA" id="ARBA00006676"/>
    </source>
</evidence>
<dbReference type="NCBIfam" id="TIGR01430">
    <property type="entry name" value="aden_deam"/>
    <property type="match status" value="1"/>
</dbReference>
<dbReference type="GO" id="GO:0016814">
    <property type="term" value="F:hydrolase activity, acting on carbon-nitrogen (but not peptide) bonds, in cyclic amidines"/>
    <property type="evidence" value="ECO:0007669"/>
    <property type="project" value="UniProtKB-ARBA"/>
</dbReference>
<dbReference type="SUPFAM" id="SSF51556">
    <property type="entry name" value="Metallo-dependent hydrolases"/>
    <property type="match status" value="1"/>
</dbReference>
<evidence type="ECO:0000313" key="7">
    <source>
        <dbReference type="EMBL" id="OSQ37266.1"/>
    </source>
</evidence>
<accession>A0A1Y2KYP9</accession>
<keyword evidence="8" id="KW-1185">Reference proteome</keyword>
<dbReference type="InterPro" id="IPR001365">
    <property type="entry name" value="A_deaminase_dom"/>
</dbReference>
<evidence type="ECO:0000256" key="1">
    <source>
        <dbReference type="ARBA" id="ARBA00001947"/>
    </source>
</evidence>
<protein>
    <submittedName>
        <fullName evidence="7">Adenosine deaminase</fullName>
    </submittedName>
</protein>
<evidence type="ECO:0000256" key="5">
    <source>
        <dbReference type="ARBA" id="ARBA00022833"/>
    </source>
</evidence>
<comment type="caution">
    <text evidence="7">The sequence shown here is derived from an EMBL/GenBank/DDBJ whole genome shotgun (WGS) entry which is preliminary data.</text>
</comment>
<evidence type="ECO:0000259" key="6">
    <source>
        <dbReference type="Pfam" id="PF00962"/>
    </source>
</evidence>
<evidence type="ECO:0000256" key="3">
    <source>
        <dbReference type="ARBA" id="ARBA00022723"/>
    </source>
</evidence>
<evidence type="ECO:0000256" key="4">
    <source>
        <dbReference type="ARBA" id="ARBA00022801"/>
    </source>
</evidence>
<dbReference type="GO" id="GO:0046872">
    <property type="term" value="F:metal ion binding"/>
    <property type="evidence" value="ECO:0007669"/>
    <property type="project" value="UniProtKB-KW"/>
</dbReference>
<dbReference type="NCBIfam" id="NF006848">
    <property type="entry name" value="PRK09358.1-3"/>
    <property type="match status" value="1"/>
</dbReference>
<keyword evidence="3" id="KW-0479">Metal-binding</keyword>
<dbReference type="InterPro" id="IPR032466">
    <property type="entry name" value="Metal_Hydrolase"/>
</dbReference>
<organism evidence="7 8">
    <name type="scientific">Thalassospira mesophila</name>
    <dbReference type="NCBI Taxonomy" id="1293891"/>
    <lineage>
        <taxon>Bacteria</taxon>
        <taxon>Pseudomonadati</taxon>
        <taxon>Pseudomonadota</taxon>
        <taxon>Alphaproteobacteria</taxon>
        <taxon>Rhodospirillales</taxon>
        <taxon>Thalassospiraceae</taxon>
        <taxon>Thalassospira</taxon>
    </lineage>
</organism>
<proteinExistence type="inferred from homology"/>
<keyword evidence="5" id="KW-0862">Zinc</keyword>
<dbReference type="EMBL" id="JFKA01000007">
    <property type="protein sequence ID" value="OSQ37266.1"/>
    <property type="molecule type" value="Genomic_DNA"/>
</dbReference>
<keyword evidence="4" id="KW-0378">Hydrolase</keyword>